<evidence type="ECO:0000256" key="3">
    <source>
        <dbReference type="ARBA" id="ARBA00022741"/>
    </source>
</evidence>
<dbReference type="Pfam" id="PF00005">
    <property type="entry name" value="ABC_tran"/>
    <property type="match status" value="1"/>
</dbReference>
<keyword evidence="4 6" id="KW-0067">ATP-binding</keyword>
<name>A0A0H3AE40_VIBC3</name>
<dbReference type="InterPro" id="IPR015854">
    <property type="entry name" value="ABC_transpr_LolD-like"/>
</dbReference>
<dbReference type="CDD" id="cd03255">
    <property type="entry name" value="ABC_MJ0796_LolCDE_FtsE"/>
    <property type="match status" value="1"/>
</dbReference>
<comment type="similarity">
    <text evidence="1">Belongs to the ABC transporter superfamily.</text>
</comment>
<dbReference type="RefSeq" id="WP_000902226.1">
    <property type="nucleotide sequence ID" value="NC_009456.1"/>
</dbReference>
<protein>
    <submittedName>
        <fullName evidence="6">ABC transporter, ATP-binding protein</fullName>
    </submittedName>
</protein>
<dbReference type="InterPro" id="IPR017911">
    <property type="entry name" value="MacB-like_ATP-bd"/>
</dbReference>
<dbReference type="GO" id="GO:0044874">
    <property type="term" value="P:lipoprotein localization to outer membrane"/>
    <property type="evidence" value="ECO:0007669"/>
    <property type="project" value="TreeGrafter"/>
</dbReference>
<evidence type="ECO:0000256" key="4">
    <source>
        <dbReference type="ARBA" id="ARBA00022840"/>
    </source>
</evidence>
<dbReference type="PANTHER" id="PTHR24220:SF689">
    <property type="entry name" value="LIPOPROTEIN-RELEASING SYSTEM ATP-BINDING PROTEIN LOLD"/>
    <property type="match status" value="1"/>
</dbReference>
<evidence type="ECO:0000259" key="5">
    <source>
        <dbReference type="PROSITE" id="PS50893"/>
    </source>
</evidence>
<dbReference type="GO" id="GO:0005886">
    <property type="term" value="C:plasma membrane"/>
    <property type="evidence" value="ECO:0007669"/>
    <property type="project" value="TreeGrafter"/>
</dbReference>
<organism evidence="6 7">
    <name type="scientific">Vibrio cholerae serotype O1 (strain ATCC 39541 / Classical Ogawa 395 / O395)</name>
    <dbReference type="NCBI Taxonomy" id="345073"/>
    <lineage>
        <taxon>Bacteria</taxon>
        <taxon>Pseudomonadati</taxon>
        <taxon>Pseudomonadota</taxon>
        <taxon>Gammaproteobacteria</taxon>
        <taxon>Vibrionales</taxon>
        <taxon>Vibrionaceae</taxon>
        <taxon>Vibrio</taxon>
    </lineage>
</organism>
<evidence type="ECO:0000256" key="2">
    <source>
        <dbReference type="ARBA" id="ARBA00022448"/>
    </source>
</evidence>
<dbReference type="GO" id="GO:0022857">
    <property type="term" value="F:transmembrane transporter activity"/>
    <property type="evidence" value="ECO:0007669"/>
    <property type="project" value="TreeGrafter"/>
</dbReference>
<dbReference type="KEGG" id="vco:VC0395_0382"/>
<dbReference type="AlphaFoldDB" id="A0A0H3AE40"/>
<dbReference type="GO" id="GO:0005524">
    <property type="term" value="F:ATP binding"/>
    <property type="evidence" value="ECO:0007669"/>
    <property type="project" value="UniProtKB-KW"/>
</dbReference>
<dbReference type="PROSITE" id="PS50893">
    <property type="entry name" value="ABC_TRANSPORTER_2"/>
    <property type="match status" value="1"/>
</dbReference>
<dbReference type="eggNOG" id="COG1136">
    <property type="taxonomic scope" value="Bacteria"/>
</dbReference>
<dbReference type="InterPro" id="IPR017871">
    <property type="entry name" value="ABC_transporter-like_CS"/>
</dbReference>
<dbReference type="SUPFAM" id="SSF52540">
    <property type="entry name" value="P-loop containing nucleoside triphosphate hydrolases"/>
    <property type="match status" value="1"/>
</dbReference>
<evidence type="ECO:0000313" key="7">
    <source>
        <dbReference type="Proteomes" id="UP000000249"/>
    </source>
</evidence>
<accession>A0A0H3AE40</accession>
<evidence type="ECO:0000256" key="1">
    <source>
        <dbReference type="ARBA" id="ARBA00005417"/>
    </source>
</evidence>
<dbReference type="Proteomes" id="UP000000249">
    <property type="component" value="Chromosome 2"/>
</dbReference>
<keyword evidence="3" id="KW-0547">Nucleotide-binding</keyword>
<dbReference type="InterPro" id="IPR003593">
    <property type="entry name" value="AAA+_ATPase"/>
</dbReference>
<gene>
    <name evidence="6" type="ordered locus">VC0395_0382</name>
</gene>
<evidence type="ECO:0000313" key="6">
    <source>
        <dbReference type="EMBL" id="ABQ18612.1"/>
    </source>
</evidence>
<dbReference type="FunFam" id="3.40.50.300:FF:003058">
    <property type="entry name" value="ABC transporter ATP-binding protein"/>
    <property type="match status" value="1"/>
</dbReference>
<dbReference type="InterPro" id="IPR003439">
    <property type="entry name" value="ABC_transporter-like_ATP-bd"/>
</dbReference>
<dbReference type="KEGG" id="vcr:VC395_A0879"/>
<proteinExistence type="inferred from homology"/>
<feature type="domain" description="ABC transporter" evidence="5">
    <location>
        <begin position="2"/>
        <end position="226"/>
    </location>
</feature>
<dbReference type="PANTHER" id="PTHR24220">
    <property type="entry name" value="IMPORT ATP-BINDING PROTEIN"/>
    <property type="match status" value="1"/>
</dbReference>
<dbReference type="Gene3D" id="3.40.50.300">
    <property type="entry name" value="P-loop containing nucleotide triphosphate hydrolases"/>
    <property type="match status" value="1"/>
</dbReference>
<dbReference type="SMART" id="SM00382">
    <property type="entry name" value="AAA"/>
    <property type="match status" value="1"/>
</dbReference>
<keyword evidence="2" id="KW-0813">Transport</keyword>
<dbReference type="PROSITE" id="PS00211">
    <property type="entry name" value="ABC_TRANSPORTER_1"/>
    <property type="match status" value="1"/>
</dbReference>
<dbReference type="EMBL" id="CP000626">
    <property type="protein sequence ID" value="ABQ18612.1"/>
    <property type="molecule type" value="Genomic_DNA"/>
</dbReference>
<dbReference type="InterPro" id="IPR027417">
    <property type="entry name" value="P-loop_NTPase"/>
</dbReference>
<reference evidence="6 7" key="1">
    <citation type="submission" date="2007-03" db="EMBL/GenBank/DDBJ databases">
        <authorList>
            <person name="Heidelberg J."/>
        </authorList>
    </citation>
    <scope>NUCLEOTIDE SEQUENCE [LARGE SCALE GENOMIC DNA]</scope>
    <source>
        <strain evidence="7">ATCC 39541 / Classical Ogawa 395 / O395</strain>
    </source>
</reference>
<sequence length="227" mass="24694">MLHFQSIEKQYSLGVQSVPALRGVSGVVQQGEMLVLCGPSGSGKSTLLNILGLLDPNYQGEVALEGRVYPRKGKSAALLRRTQFGFVFQKFNLVSVMTALENVAYPLMLNGFSRRDQHKLAHDMLTKVGLEAVMQQRPDHLSGGQQQRVAIARALVHNPKLVVADEPTASLDSQTANLVISLMKSLGHELGTTFVVATHDGRMAAQCDRTLNLVDGQISLEAMQWAS</sequence>
<dbReference type="PATRIC" id="fig|345073.21.peg.3608"/>
<dbReference type="OrthoDB" id="9801477at2"/>
<dbReference type="GO" id="GO:0016887">
    <property type="term" value="F:ATP hydrolysis activity"/>
    <property type="evidence" value="ECO:0007669"/>
    <property type="project" value="InterPro"/>
</dbReference>
<dbReference type="GO" id="GO:0089705">
    <property type="term" value="P:protein localization to outer membrane"/>
    <property type="evidence" value="ECO:0007669"/>
    <property type="project" value="TreeGrafter"/>
</dbReference>